<name>A0AA38SCY2_9PEZI</name>
<evidence type="ECO:0000313" key="3">
    <source>
        <dbReference type="Proteomes" id="UP001174694"/>
    </source>
</evidence>
<protein>
    <submittedName>
        <fullName evidence="2">Uncharacterized protein</fullName>
    </submittedName>
</protein>
<evidence type="ECO:0000313" key="2">
    <source>
        <dbReference type="EMBL" id="KAJ9157321.1"/>
    </source>
</evidence>
<dbReference type="EMBL" id="JANBVO010000001">
    <property type="protein sequence ID" value="KAJ9157321.1"/>
    <property type="molecule type" value="Genomic_DNA"/>
</dbReference>
<accession>A0AA38SCY2</accession>
<dbReference type="AlphaFoldDB" id="A0AA38SCY2"/>
<comment type="caution">
    <text evidence="2">The sequence shown here is derived from an EMBL/GenBank/DDBJ whole genome shotgun (WGS) entry which is preliminary data.</text>
</comment>
<proteinExistence type="predicted"/>
<keyword evidence="3" id="KW-1185">Reference proteome</keyword>
<evidence type="ECO:0000256" key="1">
    <source>
        <dbReference type="SAM" id="MobiDB-lite"/>
    </source>
</evidence>
<sequence>MNISGAEKQMVARISLSTHNDGEGLPNDAECRQTIREESDSPLDEPLLERKGDVFLQQRMPLRPSPEVGISSDTSGNESPADSAPKLPYTWDLTIRSTSSLEKALDACIQKLDSLEERRQIKRQHPPEAMRKLGLPFDQVPALPRKEASECRHIRQLKSSGKEAAPPSSVYSVQNPADYHDYGIKDRDVLLGLKMAVSAACDENLDACIRTKTGLRLRRFLADLKVFEGIEDDGDEQAQLDSVRKGNA</sequence>
<organism evidence="2 3">
    <name type="scientific">Pleurostoma richardsiae</name>
    <dbReference type="NCBI Taxonomy" id="41990"/>
    <lineage>
        <taxon>Eukaryota</taxon>
        <taxon>Fungi</taxon>
        <taxon>Dikarya</taxon>
        <taxon>Ascomycota</taxon>
        <taxon>Pezizomycotina</taxon>
        <taxon>Sordariomycetes</taxon>
        <taxon>Sordariomycetidae</taxon>
        <taxon>Calosphaeriales</taxon>
        <taxon>Pleurostomataceae</taxon>
        <taxon>Pleurostoma</taxon>
    </lineage>
</organism>
<feature type="compositionally biased region" description="Polar residues" evidence="1">
    <location>
        <begin position="71"/>
        <end position="80"/>
    </location>
</feature>
<dbReference type="Proteomes" id="UP001174694">
    <property type="component" value="Unassembled WGS sequence"/>
</dbReference>
<gene>
    <name evidence="2" type="ORF">NKR23_g658</name>
</gene>
<feature type="region of interest" description="Disordered" evidence="1">
    <location>
        <begin position="1"/>
        <end position="87"/>
    </location>
</feature>
<reference evidence="2" key="1">
    <citation type="submission" date="2022-07" db="EMBL/GenBank/DDBJ databases">
        <title>Fungi with potential for degradation of polypropylene.</title>
        <authorList>
            <person name="Gostincar C."/>
        </authorList>
    </citation>
    <scope>NUCLEOTIDE SEQUENCE</scope>
    <source>
        <strain evidence="2">EXF-13308</strain>
    </source>
</reference>
<feature type="compositionally biased region" description="Basic and acidic residues" evidence="1">
    <location>
        <begin position="29"/>
        <end position="39"/>
    </location>
</feature>